<dbReference type="PROSITE" id="PS50977">
    <property type="entry name" value="HTH_TETR_2"/>
    <property type="match status" value="1"/>
</dbReference>
<keyword evidence="3" id="KW-0804">Transcription</keyword>
<keyword evidence="1" id="KW-0805">Transcription regulation</keyword>
<dbReference type="InterPro" id="IPR036271">
    <property type="entry name" value="Tet_transcr_reg_TetR-rel_C_sf"/>
</dbReference>
<dbReference type="PRINTS" id="PR00455">
    <property type="entry name" value="HTHTETR"/>
</dbReference>
<dbReference type="InterPro" id="IPR050109">
    <property type="entry name" value="HTH-type_TetR-like_transc_reg"/>
</dbReference>
<organism evidence="6 7">
    <name type="scientific">Mycobacterium numidiamassiliense</name>
    <dbReference type="NCBI Taxonomy" id="1841861"/>
    <lineage>
        <taxon>Bacteria</taxon>
        <taxon>Bacillati</taxon>
        <taxon>Actinomycetota</taxon>
        <taxon>Actinomycetes</taxon>
        <taxon>Mycobacteriales</taxon>
        <taxon>Mycobacteriaceae</taxon>
        <taxon>Mycobacterium</taxon>
    </lineage>
</organism>
<proteinExistence type="predicted"/>
<accession>A0A2U3P2Q8</accession>
<dbReference type="SUPFAM" id="SSF46689">
    <property type="entry name" value="Homeodomain-like"/>
    <property type="match status" value="1"/>
</dbReference>
<dbReference type="InterPro" id="IPR049445">
    <property type="entry name" value="TetR_SbtR-like_C"/>
</dbReference>
<keyword evidence="2 4" id="KW-0238">DNA-binding</keyword>
<dbReference type="SUPFAM" id="SSF48498">
    <property type="entry name" value="Tetracyclin repressor-like, C-terminal domain"/>
    <property type="match status" value="1"/>
</dbReference>
<keyword evidence="7" id="KW-1185">Reference proteome</keyword>
<evidence type="ECO:0000256" key="3">
    <source>
        <dbReference type="ARBA" id="ARBA00023163"/>
    </source>
</evidence>
<dbReference type="GO" id="GO:0003700">
    <property type="term" value="F:DNA-binding transcription factor activity"/>
    <property type="evidence" value="ECO:0007669"/>
    <property type="project" value="TreeGrafter"/>
</dbReference>
<dbReference type="Gene3D" id="1.10.357.10">
    <property type="entry name" value="Tetracycline Repressor, domain 2"/>
    <property type="match status" value="1"/>
</dbReference>
<protein>
    <recommendedName>
        <fullName evidence="5">HTH tetR-type domain-containing protein</fullName>
    </recommendedName>
</protein>
<dbReference type="AlphaFoldDB" id="A0A2U3P2Q8"/>
<evidence type="ECO:0000313" key="6">
    <source>
        <dbReference type="EMBL" id="SPM38024.1"/>
    </source>
</evidence>
<dbReference type="InterPro" id="IPR009057">
    <property type="entry name" value="Homeodomain-like_sf"/>
</dbReference>
<feature type="domain" description="HTH tetR-type" evidence="5">
    <location>
        <begin position="26"/>
        <end position="85"/>
    </location>
</feature>
<reference evidence="6 7" key="1">
    <citation type="submission" date="2017-01" db="EMBL/GenBank/DDBJ databases">
        <authorList>
            <consortium name="Urmite Genomes"/>
        </authorList>
    </citation>
    <scope>NUCLEOTIDE SEQUENCE [LARGE SCALE GENOMIC DNA]</scope>
    <source>
        <strain evidence="6 7">AB215</strain>
    </source>
</reference>
<dbReference type="InterPro" id="IPR001647">
    <property type="entry name" value="HTH_TetR"/>
</dbReference>
<dbReference type="Proteomes" id="UP000240424">
    <property type="component" value="Unassembled WGS sequence"/>
</dbReference>
<evidence type="ECO:0000313" key="7">
    <source>
        <dbReference type="Proteomes" id="UP000240424"/>
    </source>
</evidence>
<dbReference type="GO" id="GO:0000976">
    <property type="term" value="F:transcription cis-regulatory region binding"/>
    <property type="evidence" value="ECO:0007669"/>
    <property type="project" value="TreeGrafter"/>
</dbReference>
<dbReference type="EMBL" id="FUEZ01000003">
    <property type="protein sequence ID" value="SPM38024.1"/>
    <property type="molecule type" value="Genomic_DNA"/>
</dbReference>
<gene>
    <name evidence="6" type="ORF">MNAB215_199</name>
</gene>
<evidence type="ECO:0000256" key="2">
    <source>
        <dbReference type="ARBA" id="ARBA00023125"/>
    </source>
</evidence>
<dbReference type="Pfam" id="PF00440">
    <property type="entry name" value="TetR_N"/>
    <property type="match status" value="1"/>
</dbReference>
<evidence type="ECO:0000256" key="1">
    <source>
        <dbReference type="ARBA" id="ARBA00023015"/>
    </source>
</evidence>
<sequence>MRVGTADAVPAAVPRTRSRAVRRDAIENREKILRTAAELIAHRGHNVPLTEIAEAAGVGVGTFYRGFPDRAALLEELQRRGYDLLLAALARIKSDGLTGADAVEAYLEECLELADQLVALPLRGAEPLSDDAALDAKRGILEAITDFLTEGQQHGSVHADVTALDVAVCGTLIATPLPHDGDWPATARRHLKTFVRGVRAIVI</sequence>
<dbReference type="PANTHER" id="PTHR30055:SF234">
    <property type="entry name" value="HTH-TYPE TRANSCRIPTIONAL REGULATOR BETI"/>
    <property type="match status" value="1"/>
</dbReference>
<dbReference type="STRING" id="1841861.GCA_900157365_04401"/>
<evidence type="ECO:0000259" key="5">
    <source>
        <dbReference type="PROSITE" id="PS50977"/>
    </source>
</evidence>
<name>A0A2U3P2Q8_9MYCO</name>
<evidence type="ECO:0000256" key="4">
    <source>
        <dbReference type="PROSITE-ProRule" id="PRU00335"/>
    </source>
</evidence>
<feature type="DNA-binding region" description="H-T-H motif" evidence="4">
    <location>
        <begin position="48"/>
        <end position="67"/>
    </location>
</feature>
<dbReference type="PANTHER" id="PTHR30055">
    <property type="entry name" value="HTH-TYPE TRANSCRIPTIONAL REGULATOR RUTR"/>
    <property type="match status" value="1"/>
</dbReference>
<dbReference type="Pfam" id="PF21597">
    <property type="entry name" value="TetR_C_43"/>
    <property type="match status" value="1"/>
</dbReference>